<organism evidence="2 3">
    <name type="scientific">Favolaschia claudopus</name>
    <dbReference type="NCBI Taxonomy" id="2862362"/>
    <lineage>
        <taxon>Eukaryota</taxon>
        <taxon>Fungi</taxon>
        <taxon>Dikarya</taxon>
        <taxon>Basidiomycota</taxon>
        <taxon>Agaricomycotina</taxon>
        <taxon>Agaricomycetes</taxon>
        <taxon>Agaricomycetidae</taxon>
        <taxon>Agaricales</taxon>
        <taxon>Marasmiineae</taxon>
        <taxon>Mycenaceae</taxon>
        <taxon>Favolaschia</taxon>
    </lineage>
</organism>
<evidence type="ECO:0000313" key="2">
    <source>
        <dbReference type="EMBL" id="KAK7012618.1"/>
    </source>
</evidence>
<comment type="caution">
    <text evidence="2">The sequence shown here is derived from an EMBL/GenBank/DDBJ whole genome shotgun (WGS) entry which is preliminary data.</text>
</comment>
<protein>
    <submittedName>
        <fullName evidence="2">Uncharacterized protein</fullName>
    </submittedName>
</protein>
<dbReference type="Proteomes" id="UP001362999">
    <property type="component" value="Unassembled WGS sequence"/>
</dbReference>
<proteinExistence type="predicted"/>
<reference evidence="2 3" key="1">
    <citation type="journal article" date="2024" name="J Genomics">
        <title>Draft genome sequencing and assembly of Favolaschia claudopus CIRM-BRFM 2984 isolated from oak limbs.</title>
        <authorList>
            <person name="Navarro D."/>
            <person name="Drula E."/>
            <person name="Chaduli D."/>
            <person name="Cazenave R."/>
            <person name="Ahrendt S."/>
            <person name="Wang J."/>
            <person name="Lipzen A."/>
            <person name="Daum C."/>
            <person name="Barry K."/>
            <person name="Grigoriev I.V."/>
            <person name="Favel A."/>
            <person name="Rosso M.N."/>
            <person name="Martin F."/>
        </authorList>
    </citation>
    <scope>NUCLEOTIDE SEQUENCE [LARGE SCALE GENOMIC DNA]</scope>
    <source>
        <strain evidence="2 3">CIRM-BRFM 2984</strain>
    </source>
</reference>
<accession>A0AAW0AIP9</accession>
<dbReference type="EMBL" id="JAWWNJ010000064">
    <property type="protein sequence ID" value="KAK7012618.1"/>
    <property type="molecule type" value="Genomic_DNA"/>
</dbReference>
<feature type="region of interest" description="Disordered" evidence="1">
    <location>
        <begin position="58"/>
        <end position="86"/>
    </location>
</feature>
<evidence type="ECO:0000313" key="3">
    <source>
        <dbReference type="Proteomes" id="UP001362999"/>
    </source>
</evidence>
<name>A0AAW0AIP9_9AGAR</name>
<dbReference type="AlphaFoldDB" id="A0AAW0AIP9"/>
<keyword evidence="3" id="KW-1185">Reference proteome</keyword>
<evidence type="ECO:0000256" key="1">
    <source>
        <dbReference type="SAM" id="MobiDB-lite"/>
    </source>
</evidence>
<gene>
    <name evidence="2" type="ORF">R3P38DRAFT_2790301</name>
</gene>
<sequence length="218" mass="24293">MIITLIPYATVVRRAPTAHPPLFPIRYWHRRRRREAGEEEWYQSFSLSSRVFVLSEKQESGKSAATRSQSSDRRPNQGAKPTPLEAGGAAWRCAWDGADSYGRGGRESWKARGESARQQRSGHFDVPHAACVEENLHFEGGANGWRGDLNACFAAVDAWTWANGTTSQMNPQRDDGTTSTVVSEYTAGLRWRHDHVHGTNVDTNIRSEGRQAATPSLI</sequence>